<proteinExistence type="predicted"/>
<feature type="non-terminal residue" evidence="2">
    <location>
        <position position="1"/>
    </location>
</feature>
<organism evidence="2 3">
    <name type="scientific">Cymbomonas tetramitiformis</name>
    <dbReference type="NCBI Taxonomy" id="36881"/>
    <lineage>
        <taxon>Eukaryota</taxon>
        <taxon>Viridiplantae</taxon>
        <taxon>Chlorophyta</taxon>
        <taxon>Pyramimonadophyceae</taxon>
        <taxon>Pyramimonadales</taxon>
        <taxon>Pyramimonadaceae</taxon>
        <taxon>Cymbomonas</taxon>
    </lineage>
</organism>
<gene>
    <name evidence="2" type="ORF">CYMTET_53889</name>
</gene>
<dbReference type="Proteomes" id="UP001190700">
    <property type="component" value="Unassembled WGS sequence"/>
</dbReference>
<name>A0AAE0BHF3_9CHLO</name>
<keyword evidence="3" id="KW-1185">Reference proteome</keyword>
<feature type="region of interest" description="Disordered" evidence="1">
    <location>
        <begin position="1"/>
        <end position="21"/>
    </location>
</feature>
<protein>
    <submittedName>
        <fullName evidence="2">Uncharacterized protein</fullName>
    </submittedName>
</protein>
<dbReference type="EMBL" id="LGRX02035191">
    <property type="protein sequence ID" value="KAK3235938.1"/>
    <property type="molecule type" value="Genomic_DNA"/>
</dbReference>
<reference evidence="2 3" key="1">
    <citation type="journal article" date="2015" name="Genome Biol. Evol.">
        <title>Comparative Genomics of a Bacterivorous Green Alga Reveals Evolutionary Causalities and Consequences of Phago-Mixotrophic Mode of Nutrition.</title>
        <authorList>
            <person name="Burns J.A."/>
            <person name="Paasch A."/>
            <person name="Narechania A."/>
            <person name="Kim E."/>
        </authorList>
    </citation>
    <scope>NUCLEOTIDE SEQUENCE [LARGE SCALE GENOMIC DNA]</scope>
    <source>
        <strain evidence="2 3">PLY_AMNH</strain>
    </source>
</reference>
<evidence type="ECO:0000256" key="1">
    <source>
        <dbReference type="SAM" id="MobiDB-lite"/>
    </source>
</evidence>
<dbReference type="AlphaFoldDB" id="A0AAE0BHF3"/>
<sequence>ALGGDGLAEASSDYYQDGGRVPVRPKFRGKGVLGAAVGEAANEGEEVSGGVLQEYVGPARTGGYLSNVVKPDFHVILGAEDHGHIAQAFGLHNTVV</sequence>
<evidence type="ECO:0000313" key="2">
    <source>
        <dbReference type="EMBL" id="KAK3235938.1"/>
    </source>
</evidence>
<accession>A0AAE0BHF3</accession>
<comment type="caution">
    <text evidence="2">The sequence shown here is derived from an EMBL/GenBank/DDBJ whole genome shotgun (WGS) entry which is preliminary data.</text>
</comment>
<evidence type="ECO:0000313" key="3">
    <source>
        <dbReference type="Proteomes" id="UP001190700"/>
    </source>
</evidence>